<evidence type="ECO:0000256" key="1">
    <source>
        <dbReference type="ARBA" id="ARBA00004651"/>
    </source>
</evidence>
<feature type="transmembrane region" description="Helical" evidence="8">
    <location>
        <begin position="25"/>
        <end position="49"/>
    </location>
</feature>
<proteinExistence type="inferred from homology"/>
<evidence type="ECO:0000256" key="5">
    <source>
        <dbReference type="ARBA" id="ARBA00022692"/>
    </source>
</evidence>
<dbReference type="PANTHER" id="PTHR21716:SF53">
    <property type="entry name" value="PERMEASE PERM-RELATED"/>
    <property type="match status" value="1"/>
</dbReference>
<reference evidence="9 10" key="1">
    <citation type="submission" date="2017-09" db="EMBL/GenBank/DDBJ databases">
        <title>Bacterial strain isolated from the female urinary microbiota.</title>
        <authorList>
            <person name="Thomas-White K."/>
            <person name="Kumar N."/>
            <person name="Forster S."/>
            <person name="Putonti C."/>
            <person name="Lawley T."/>
            <person name="Wolfe A.J."/>
        </authorList>
    </citation>
    <scope>NUCLEOTIDE SEQUENCE [LARGE SCALE GENOMIC DNA]</scope>
    <source>
        <strain evidence="9 10">UMB0852</strain>
    </source>
</reference>
<feature type="transmembrane region" description="Helical" evidence="8">
    <location>
        <begin position="289"/>
        <end position="308"/>
    </location>
</feature>
<comment type="similarity">
    <text evidence="2">Belongs to the autoinducer-2 exporter (AI-2E) (TC 2.A.86) family.</text>
</comment>
<feature type="transmembrane region" description="Helical" evidence="8">
    <location>
        <begin position="328"/>
        <end position="359"/>
    </location>
</feature>
<feature type="transmembrane region" description="Helical" evidence="8">
    <location>
        <begin position="55"/>
        <end position="77"/>
    </location>
</feature>
<organism evidence="9 10">
    <name type="scientific">Dolosicoccus paucivorans</name>
    <dbReference type="NCBI Taxonomy" id="84521"/>
    <lineage>
        <taxon>Bacteria</taxon>
        <taxon>Bacillati</taxon>
        <taxon>Bacillota</taxon>
        <taxon>Bacilli</taxon>
        <taxon>Lactobacillales</taxon>
        <taxon>Aerococcaceae</taxon>
        <taxon>Dolosicoccus</taxon>
    </lineage>
</organism>
<evidence type="ECO:0000256" key="6">
    <source>
        <dbReference type="ARBA" id="ARBA00022989"/>
    </source>
</evidence>
<dbReference type="PANTHER" id="PTHR21716">
    <property type="entry name" value="TRANSMEMBRANE PROTEIN"/>
    <property type="match status" value="1"/>
</dbReference>
<dbReference type="RefSeq" id="WP_092086547.1">
    <property type="nucleotide sequence ID" value="NZ_FNEL01000057.1"/>
</dbReference>
<sequence length="402" mass="44917">MFRPNQGHPHRQQSWFNQNFLNNRWVTTLLIILLVMINIMVFTRIAYLFSPVKDFFSIVGLPLVGTGTLYYLFSPLVNKLVRRGLKKSTAIALIFVIALLLIIWGASSLFPIIKTQTTALAYNWPRYVDAISELFNRVISHPTLRPLNNLLNPIISQIDLSRLTGANGNAFNSLGSLVGTVTQVTTGIVVIPVLLYYLLLEDYKIPQGILHAIPSIYRKPIRRIMVRTNQQIAQYVRGQIIVAICVAIMFMIGFSLIGLDYGITIGILAGFLNVIPIIGSMLAAIPALIIGLITSPLMFVKVIIVLMLEQTIEGRIISPQVLGSSMEIHPVTILLVLLAGGKMFGLAGVILAVPGYAVLKVLFDELFRWYRIQSDLYEDEETPMTPPEFYKENLPIVIEDHS</sequence>
<keyword evidence="10" id="KW-1185">Reference proteome</keyword>
<evidence type="ECO:0000256" key="3">
    <source>
        <dbReference type="ARBA" id="ARBA00022448"/>
    </source>
</evidence>
<keyword evidence="5 8" id="KW-0812">Transmembrane</keyword>
<feature type="transmembrane region" description="Helical" evidence="8">
    <location>
        <begin position="235"/>
        <end position="257"/>
    </location>
</feature>
<comment type="caution">
    <text evidence="9">The sequence shown here is derived from an EMBL/GenBank/DDBJ whole genome shotgun (WGS) entry which is preliminary data.</text>
</comment>
<dbReference type="Proteomes" id="UP000235682">
    <property type="component" value="Unassembled WGS sequence"/>
</dbReference>
<evidence type="ECO:0000256" key="8">
    <source>
        <dbReference type="SAM" id="Phobius"/>
    </source>
</evidence>
<dbReference type="InterPro" id="IPR002549">
    <property type="entry name" value="AI-2E-like"/>
</dbReference>
<keyword evidence="7 8" id="KW-0472">Membrane</keyword>
<dbReference type="EMBL" id="PNHE01000005">
    <property type="protein sequence ID" value="PMC58849.1"/>
    <property type="molecule type" value="Genomic_DNA"/>
</dbReference>
<name>A0A1G8NW19_9LACT</name>
<evidence type="ECO:0000313" key="9">
    <source>
        <dbReference type="EMBL" id="PMC58849.1"/>
    </source>
</evidence>
<dbReference type="OrthoDB" id="9793390at2"/>
<feature type="transmembrane region" description="Helical" evidence="8">
    <location>
        <begin position="263"/>
        <end position="282"/>
    </location>
</feature>
<dbReference type="Pfam" id="PF01594">
    <property type="entry name" value="AI-2E_transport"/>
    <property type="match status" value="1"/>
</dbReference>
<protein>
    <submittedName>
        <fullName evidence="9">AI-2E family transporter</fullName>
    </submittedName>
</protein>
<accession>A0A1G8NW19</accession>
<feature type="transmembrane region" description="Helical" evidence="8">
    <location>
        <begin position="89"/>
        <end position="113"/>
    </location>
</feature>
<dbReference type="GO" id="GO:0055085">
    <property type="term" value="P:transmembrane transport"/>
    <property type="evidence" value="ECO:0007669"/>
    <property type="project" value="TreeGrafter"/>
</dbReference>
<keyword evidence="3" id="KW-0813">Transport</keyword>
<gene>
    <name evidence="9" type="ORF">CJ205_02030</name>
</gene>
<evidence type="ECO:0000256" key="4">
    <source>
        <dbReference type="ARBA" id="ARBA00022475"/>
    </source>
</evidence>
<comment type="subcellular location">
    <subcellularLocation>
        <location evidence="1">Cell membrane</location>
        <topology evidence="1">Multi-pass membrane protein</topology>
    </subcellularLocation>
</comment>
<evidence type="ECO:0000256" key="7">
    <source>
        <dbReference type="ARBA" id="ARBA00023136"/>
    </source>
</evidence>
<evidence type="ECO:0000256" key="2">
    <source>
        <dbReference type="ARBA" id="ARBA00009773"/>
    </source>
</evidence>
<dbReference type="GO" id="GO:0005886">
    <property type="term" value="C:plasma membrane"/>
    <property type="evidence" value="ECO:0007669"/>
    <property type="project" value="UniProtKB-SubCell"/>
</dbReference>
<evidence type="ECO:0000313" key="10">
    <source>
        <dbReference type="Proteomes" id="UP000235682"/>
    </source>
</evidence>
<feature type="transmembrane region" description="Helical" evidence="8">
    <location>
        <begin position="177"/>
        <end position="199"/>
    </location>
</feature>
<keyword evidence="6 8" id="KW-1133">Transmembrane helix</keyword>
<dbReference type="AlphaFoldDB" id="A0A1G8NW19"/>
<dbReference type="STRING" id="84521.SAMN04487994_10578"/>
<keyword evidence="4" id="KW-1003">Cell membrane</keyword>